<dbReference type="Proteomes" id="UP001174934">
    <property type="component" value="Unassembled WGS sequence"/>
</dbReference>
<gene>
    <name evidence="3" type="ORF">B0T17DRAFT_654964</name>
</gene>
<keyword evidence="1" id="KW-0175">Coiled coil</keyword>
<proteinExistence type="predicted"/>
<comment type="caution">
    <text evidence="3">The sequence shown here is derived from an EMBL/GenBank/DDBJ whole genome shotgun (WGS) entry which is preliminary data.</text>
</comment>
<reference evidence="3" key="1">
    <citation type="submission" date="2023-06" db="EMBL/GenBank/DDBJ databases">
        <title>Genome-scale phylogeny and comparative genomics of the fungal order Sordariales.</title>
        <authorList>
            <consortium name="Lawrence Berkeley National Laboratory"/>
            <person name="Hensen N."/>
            <person name="Bonometti L."/>
            <person name="Westerberg I."/>
            <person name="Brannstrom I.O."/>
            <person name="Guillou S."/>
            <person name="Cros-Aarteil S."/>
            <person name="Calhoun S."/>
            <person name="Haridas S."/>
            <person name="Kuo A."/>
            <person name="Mondo S."/>
            <person name="Pangilinan J."/>
            <person name="Riley R."/>
            <person name="LaButti K."/>
            <person name="Andreopoulos B."/>
            <person name="Lipzen A."/>
            <person name="Chen C."/>
            <person name="Yanf M."/>
            <person name="Daum C."/>
            <person name="Ng V."/>
            <person name="Clum A."/>
            <person name="Steindorff A."/>
            <person name="Ohm R."/>
            <person name="Martin F."/>
            <person name="Silar P."/>
            <person name="Natvig D."/>
            <person name="Lalanne C."/>
            <person name="Gautier V."/>
            <person name="Ament-velasquez S.L."/>
            <person name="Kruys A."/>
            <person name="Hutchinson M.I."/>
            <person name="Powell A.J."/>
            <person name="Barry K."/>
            <person name="Miller A.N."/>
            <person name="Grigoriev I.V."/>
            <person name="Debuchy R."/>
            <person name="Gladieux P."/>
            <person name="Thoren M.H."/>
            <person name="Johannesson H."/>
        </authorList>
    </citation>
    <scope>NUCLEOTIDE SEQUENCE</scope>
    <source>
        <strain evidence="3">SMH3391-2</strain>
    </source>
</reference>
<organism evidence="3 4">
    <name type="scientific">Bombardia bombarda</name>
    <dbReference type="NCBI Taxonomy" id="252184"/>
    <lineage>
        <taxon>Eukaryota</taxon>
        <taxon>Fungi</taxon>
        <taxon>Dikarya</taxon>
        <taxon>Ascomycota</taxon>
        <taxon>Pezizomycotina</taxon>
        <taxon>Sordariomycetes</taxon>
        <taxon>Sordariomycetidae</taxon>
        <taxon>Sordariales</taxon>
        <taxon>Lasiosphaeriaceae</taxon>
        <taxon>Bombardia</taxon>
    </lineage>
</organism>
<dbReference type="EMBL" id="JAULSR010000003">
    <property type="protein sequence ID" value="KAK0625197.1"/>
    <property type="molecule type" value="Genomic_DNA"/>
</dbReference>
<protein>
    <submittedName>
        <fullName evidence="3">Uncharacterized protein</fullName>
    </submittedName>
</protein>
<dbReference type="AlphaFoldDB" id="A0AA39X1E7"/>
<evidence type="ECO:0000313" key="3">
    <source>
        <dbReference type="EMBL" id="KAK0625197.1"/>
    </source>
</evidence>
<evidence type="ECO:0000313" key="4">
    <source>
        <dbReference type="Proteomes" id="UP001174934"/>
    </source>
</evidence>
<evidence type="ECO:0000256" key="2">
    <source>
        <dbReference type="SAM" id="MobiDB-lite"/>
    </source>
</evidence>
<keyword evidence="4" id="KW-1185">Reference proteome</keyword>
<sequence length="384" mass="42878">MPPKRKFAGVVVVNDDFMNALSEQNENAIAQFNDQNRWLRENLPPVTKSQILAMERHDHQAILELVATHPNSHRKQVQLWKTTVRFHRCLPTDIIPLRTIEFKRTERVENITLPDGRNEHDWKLLTIVIQLTARNENVSLMPSADGTVASFGIKTNDLTTLFAVVWKADGAYGRNGPWTTACWTKAANIAKKSQHNRPDHRDVYKALSRIYLEDERRQRRQAELCRRGIAAAETPAAGISARTVAATAAAGIPLEEADAQVAAAQRATQEAKYRATEAEAKVEELNARLAAAEKATEELAALEKTSQETNARLATAEKTAQDACAREVVAQRAAREANDRASAAEKETRKFLDHADKAITEANRRAEQIRQESNTRVDVAEKAL</sequence>
<feature type="region of interest" description="Disordered" evidence="2">
    <location>
        <begin position="356"/>
        <end position="384"/>
    </location>
</feature>
<name>A0AA39X1E7_9PEZI</name>
<accession>A0AA39X1E7</accession>
<feature type="coiled-coil region" evidence="1">
    <location>
        <begin position="254"/>
        <end position="319"/>
    </location>
</feature>
<evidence type="ECO:0000256" key="1">
    <source>
        <dbReference type="SAM" id="Coils"/>
    </source>
</evidence>